<reference evidence="13" key="1">
    <citation type="submission" date="2020-12" db="EMBL/GenBank/DDBJ databases">
        <title>Genomic characterization of non-nitrogen-fixing Frankia strains.</title>
        <authorList>
            <person name="Carlos-Shanley C."/>
            <person name="Guerra T."/>
            <person name="Hahn D."/>
        </authorList>
    </citation>
    <scope>NUCLEOTIDE SEQUENCE</scope>
    <source>
        <strain evidence="13">CN6</strain>
    </source>
</reference>
<evidence type="ECO:0000256" key="7">
    <source>
        <dbReference type="ARBA" id="ARBA00023004"/>
    </source>
</evidence>
<dbReference type="PRINTS" id="PR00075">
    <property type="entry name" value="FACDDSATRASE"/>
</dbReference>
<dbReference type="EMBL" id="JAEACQ010000157">
    <property type="protein sequence ID" value="MBL7627184.1"/>
    <property type="molecule type" value="Genomic_DNA"/>
</dbReference>
<dbReference type="GO" id="GO:0006631">
    <property type="term" value="P:fatty acid metabolic process"/>
    <property type="evidence" value="ECO:0007669"/>
    <property type="project" value="UniProtKB-KW"/>
</dbReference>
<dbReference type="AlphaFoldDB" id="A0A937RE38"/>
<dbReference type="InterPro" id="IPR005804">
    <property type="entry name" value="FA_desaturase_dom"/>
</dbReference>
<evidence type="ECO:0000256" key="5">
    <source>
        <dbReference type="ARBA" id="ARBA00022989"/>
    </source>
</evidence>
<accession>A0A937RE38</accession>
<evidence type="ECO:0000256" key="1">
    <source>
        <dbReference type="ARBA" id="ARBA00004141"/>
    </source>
</evidence>
<gene>
    <name evidence="13" type="ORF">I7412_08390</name>
</gene>
<comment type="caution">
    <text evidence="13">The sequence shown here is derived from an EMBL/GenBank/DDBJ whole genome shotgun (WGS) entry which is preliminary data.</text>
</comment>
<evidence type="ECO:0000313" key="14">
    <source>
        <dbReference type="Proteomes" id="UP000604475"/>
    </source>
</evidence>
<evidence type="ECO:0000256" key="8">
    <source>
        <dbReference type="ARBA" id="ARBA00023098"/>
    </source>
</evidence>
<evidence type="ECO:0000256" key="11">
    <source>
        <dbReference type="SAM" id="Phobius"/>
    </source>
</evidence>
<keyword evidence="7" id="KW-0408">Iron</keyword>
<keyword evidence="4" id="KW-0276">Fatty acid metabolism</keyword>
<feature type="region of interest" description="Disordered" evidence="10">
    <location>
        <begin position="1"/>
        <end position="36"/>
    </location>
</feature>
<evidence type="ECO:0000256" key="3">
    <source>
        <dbReference type="ARBA" id="ARBA00022692"/>
    </source>
</evidence>
<evidence type="ECO:0000259" key="12">
    <source>
        <dbReference type="Pfam" id="PF00487"/>
    </source>
</evidence>
<keyword evidence="9 11" id="KW-0472">Membrane</keyword>
<feature type="domain" description="Fatty acid desaturase" evidence="12">
    <location>
        <begin position="73"/>
        <end position="278"/>
    </location>
</feature>
<evidence type="ECO:0000313" key="13">
    <source>
        <dbReference type="EMBL" id="MBL7627184.1"/>
    </source>
</evidence>
<dbReference type="InterPro" id="IPR015876">
    <property type="entry name" value="Acyl-CoA_DS"/>
</dbReference>
<keyword evidence="6" id="KW-0560">Oxidoreductase</keyword>
<keyword evidence="14" id="KW-1185">Reference proteome</keyword>
<comment type="subcellular location">
    <subcellularLocation>
        <location evidence="1">Membrane</location>
        <topology evidence="1">Multi-pass membrane protein</topology>
    </subcellularLocation>
</comment>
<feature type="compositionally biased region" description="Basic residues" evidence="10">
    <location>
        <begin position="13"/>
        <end position="22"/>
    </location>
</feature>
<dbReference type="CDD" id="cd01060">
    <property type="entry name" value="Membrane-FADS-like"/>
    <property type="match status" value="1"/>
</dbReference>
<dbReference type="RefSeq" id="WP_203002259.1">
    <property type="nucleotide sequence ID" value="NZ_JADWYU010000185.1"/>
</dbReference>
<evidence type="ECO:0000256" key="9">
    <source>
        <dbReference type="ARBA" id="ARBA00023136"/>
    </source>
</evidence>
<feature type="transmembrane region" description="Helical" evidence="11">
    <location>
        <begin position="213"/>
        <end position="234"/>
    </location>
</feature>
<evidence type="ECO:0000256" key="2">
    <source>
        <dbReference type="ARBA" id="ARBA00008749"/>
    </source>
</evidence>
<feature type="transmembrane region" description="Helical" evidence="11">
    <location>
        <begin position="71"/>
        <end position="91"/>
    </location>
</feature>
<dbReference type="GO" id="GO:0016020">
    <property type="term" value="C:membrane"/>
    <property type="evidence" value="ECO:0007669"/>
    <property type="project" value="UniProtKB-SubCell"/>
</dbReference>
<keyword evidence="5 11" id="KW-1133">Transmembrane helix</keyword>
<organism evidence="13 14">
    <name type="scientific">Frankia nepalensis</name>
    <dbReference type="NCBI Taxonomy" id="1836974"/>
    <lineage>
        <taxon>Bacteria</taxon>
        <taxon>Bacillati</taxon>
        <taxon>Actinomycetota</taxon>
        <taxon>Actinomycetes</taxon>
        <taxon>Frankiales</taxon>
        <taxon>Frankiaceae</taxon>
        <taxon>Frankia</taxon>
    </lineage>
</organism>
<feature type="transmembrane region" description="Helical" evidence="11">
    <location>
        <begin position="189"/>
        <end position="207"/>
    </location>
</feature>
<comment type="similarity">
    <text evidence="2">Belongs to the fatty acid desaturase type 2 family.</text>
</comment>
<dbReference type="PANTHER" id="PTHR11351:SF3">
    <property type="entry name" value="BLL4393 PROTEIN"/>
    <property type="match status" value="1"/>
</dbReference>
<keyword evidence="3 11" id="KW-0812">Transmembrane</keyword>
<dbReference type="PANTHER" id="PTHR11351">
    <property type="entry name" value="ACYL-COA DESATURASE"/>
    <property type="match status" value="1"/>
</dbReference>
<evidence type="ECO:0000256" key="6">
    <source>
        <dbReference type="ARBA" id="ARBA00023002"/>
    </source>
</evidence>
<sequence>MSLDRQASPRPSPRPRGRGRRPARLDADLSPESTSPRSGVIILNVIWLTVLTVLAIVAVGRIAWHGVDGEVLAWAVGSYVVTGFGITVGYHRYLTHEGFRCSPVLRAILLFAGGMAIEGSLESWRRTHLAHHAHTDVRDLDPHTPNQYDGFWMGLWHSHVGWMLVHSRLPEPFDQRDDVDRLVRWQRQYYAVPAVSSFLIPWAATGWQLDGLLVAGFLRVFLLFHFTASINSVCHVWGTRGGRKPSAVRSARRARNFALTALPTMGEAWHWMHHVMPGCVAHGSGLRPDPTKWLIWTFEKAGLARDVKWYRTERARILGYQPDPVTSRAVCQPDRRDPVALAGAVVMKGGPVGDHS</sequence>
<protein>
    <submittedName>
        <fullName evidence="13">Acyl-CoA desaturase</fullName>
    </submittedName>
</protein>
<dbReference type="Proteomes" id="UP000604475">
    <property type="component" value="Unassembled WGS sequence"/>
</dbReference>
<keyword evidence="8" id="KW-0443">Lipid metabolism</keyword>
<feature type="transmembrane region" description="Helical" evidence="11">
    <location>
        <begin position="39"/>
        <end position="59"/>
    </location>
</feature>
<name>A0A937RE38_9ACTN</name>
<proteinExistence type="inferred from homology"/>
<dbReference type="Pfam" id="PF00487">
    <property type="entry name" value="FA_desaturase"/>
    <property type="match status" value="1"/>
</dbReference>
<evidence type="ECO:0000256" key="4">
    <source>
        <dbReference type="ARBA" id="ARBA00022832"/>
    </source>
</evidence>
<evidence type="ECO:0000256" key="10">
    <source>
        <dbReference type="SAM" id="MobiDB-lite"/>
    </source>
</evidence>
<dbReference type="GO" id="GO:0016717">
    <property type="term" value="F:oxidoreductase activity, acting on paired donors, with oxidation of a pair of donors resulting in the reduction of molecular oxygen to two molecules of water"/>
    <property type="evidence" value="ECO:0007669"/>
    <property type="project" value="InterPro"/>
</dbReference>